<evidence type="ECO:0008006" key="4">
    <source>
        <dbReference type="Google" id="ProtNLM"/>
    </source>
</evidence>
<gene>
    <name evidence="2" type="ORF">O0931_00765</name>
</gene>
<evidence type="ECO:0000313" key="3">
    <source>
        <dbReference type="Proteomes" id="UP001144341"/>
    </source>
</evidence>
<reference evidence="2" key="1">
    <citation type="submission" date="2022-12" db="EMBL/GenBank/DDBJ databases">
        <title>Genome sequence of SJ11.</title>
        <authorList>
            <person name="Woo H."/>
        </authorList>
    </citation>
    <scope>NUCLEOTIDE SEQUENCE</scope>
    <source>
        <strain evidence="2">SJ11</strain>
    </source>
</reference>
<dbReference type="Proteomes" id="UP001144341">
    <property type="component" value="Unassembled WGS sequence"/>
</dbReference>
<sequence>MAKRVNFDFGYTLNLVNGDNLDAYNYGMNSDQFSYVHVGLSFQIGNPKTLVKTVKPNKSIIREPLRNKADAGPVKDSLVKATDGLKAKQVNETAGITSKPGADSDGDGVW</sequence>
<evidence type="ECO:0000256" key="1">
    <source>
        <dbReference type="SAM" id="MobiDB-lite"/>
    </source>
</evidence>
<proteinExistence type="predicted"/>
<evidence type="ECO:0000313" key="2">
    <source>
        <dbReference type="EMBL" id="MCZ4221820.1"/>
    </source>
</evidence>
<name>A0ABT4KSD0_9SPHI</name>
<dbReference type="RefSeq" id="WP_269413656.1">
    <property type="nucleotide sequence ID" value="NZ_JAPWGL010000001.1"/>
</dbReference>
<keyword evidence="3" id="KW-1185">Reference proteome</keyword>
<comment type="caution">
    <text evidence="2">The sequence shown here is derived from an EMBL/GenBank/DDBJ whole genome shotgun (WGS) entry which is preliminary data.</text>
</comment>
<protein>
    <recommendedName>
        <fullName evidence="4">Outer membrane protein beta-barrel domain-containing protein</fullName>
    </recommendedName>
</protein>
<accession>A0ABT4KSD0</accession>
<organism evidence="2 3">
    <name type="scientific">Pedobacter rhodius</name>
    <dbReference type="NCBI Taxonomy" id="3004098"/>
    <lineage>
        <taxon>Bacteria</taxon>
        <taxon>Pseudomonadati</taxon>
        <taxon>Bacteroidota</taxon>
        <taxon>Sphingobacteriia</taxon>
        <taxon>Sphingobacteriales</taxon>
        <taxon>Sphingobacteriaceae</taxon>
        <taxon>Pedobacter</taxon>
    </lineage>
</organism>
<dbReference type="EMBL" id="JAPWGL010000001">
    <property type="protein sequence ID" value="MCZ4221820.1"/>
    <property type="molecule type" value="Genomic_DNA"/>
</dbReference>
<feature type="region of interest" description="Disordered" evidence="1">
    <location>
        <begin position="91"/>
        <end position="110"/>
    </location>
</feature>